<name>A0ACA9JXW9_9GLOM</name>
<gene>
    <name evidence="1" type="ORF">SPELUC_LOCUS229</name>
</gene>
<organism evidence="1 2">
    <name type="scientific">Cetraspora pellucida</name>
    <dbReference type="NCBI Taxonomy" id="1433469"/>
    <lineage>
        <taxon>Eukaryota</taxon>
        <taxon>Fungi</taxon>
        <taxon>Fungi incertae sedis</taxon>
        <taxon>Mucoromycota</taxon>
        <taxon>Glomeromycotina</taxon>
        <taxon>Glomeromycetes</taxon>
        <taxon>Diversisporales</taxon>
        <taxon>Gigasporaceae</taxon>
        <taxon>Cetraspora</taxon>
    </lineage>
</organism>
<accession>A0ACA9JXW9</accession>
<evidence type="ECO:0000313" key="2">
    <source>
        <dbReference type="Proteomes" id="UP000789366"/>
    </source>
</evidence>
<sequence>KVTDVTDHQNYSEASTSAISSTLFTDFTNYNMLFQQQYPVPSFFMNQLALNKAAAEYKAINQENSSPKTKLEASQLVSDDDLTSDTNSNSSEDLSVLKNFTNII</sequence>
<reference evidence="1" key="1">
    <citation type="submission" date="2021-06" db="EMBL/GenBank/DDBJ databases">
        <authorList>
            <person name="Kallberg Y."/>
            <person name="Tangrot J."/>
            <person name="Rosling A."/>
        </authorList>
    </citation>
    <scope>NUCLEOTIDE SEQUENCE</scope>
    <source>
        <strain evidence="1">28 12/20/2015</strain>
    </source>
</reference>
<proteinExistence type="predicted"/>
<feature type="non-terminal residue" evidence="1">
    <location>
        <position position="1"/>
    </location>
</feature>
<keyword evidence="2" id="KW-1185">Reference proteome</keyword>
<comment type="caution">
    <text evidence="1">The sequence shown here is derived from an EMBL/GenBank/DDBJ whole genome shotgun (WGS) entry which is preliminary data.</text>
</comment>
<dbReference type="Proteomes" id="UP000789366">
    <property type="component" value="Unassembled WGS sequence"/>
</dbReference>
<evidence type="ECO:0000313" key="1">
    <source>
        <dbReference type="EMBL" id="CAG8441757.1"/>
    </source>
</evidence>
<protein>
    <submittedName>
        <fullName evidence="1">12334_t:CDS:1</fullName>
    </submittedName>
</protein>
<dbReference type="EMBL" id="CAJVPW010000067">
    <property type="protein sequence ID" value="CAG8441757.1"/>
    <property type="molecule type" value="Genomic_DNA"/>
</dbReference>